<comment type="caution">
    <text evidence="3">The sequence shown here is derived from an EMBL/GenBank/DDBJ whole genome shotgun (WGS) entry which is preliminary data.</text>
</comment>
<evidence type="ECO:0000313" key="3">
    <source>
        <dbReference type="EMBL" id="MBB5962433.1"/>
    </source>
</evidence>
<dbReference type="Pfam" id="PF01613">
    <property type="entry name" value="Flavin_Reduct"/>
    <property type="match status" value="1"/>
</dbReference>
<keyword evidence="1" id="KW-0560">Oxidoreductase</keyword>
<feature type="domain" description="Flavin reductase like" evidence="2">
    <location>
        <begin position="27"/>
        <end position="172"/>
    </location>
</feature>
<reference evidence="3 4" key="1">
    <citation type="submission" date="2020-08" db="EMBL/GenBank/DDBJ databases">
        <title>Genomic Encyclopedia of Type Strains, Phase III (KMG-III): the genomes of soil and plant-associated and newly described type strains.</title>
        <authorList>
            <person name="Whitman W."/>
        </authorList>
    </citation>
    <scope>NUCLEOTIDE SEQUENCE [LARGE SCALE GENOMIC DNA]</scope>
    <source>
        <strain evidence="3 4">CECT 3303</strain>
    </source>
</reference>
<dbReference type="RefSeq" id="WP_184939895.1">
    <property type="nucleotide sequence ID" value="NZ_BAAAWZ010000001.1"/>
</dbReference>
<evidence type="ECO:0000256" key="1">
    <source>
        <dbReference type="ARBA" id="ARBA00023002"/>
    </source>
</evidence>
<gene>
    <name evidence="3" type="ORF">FHS22_001694</name>
</gene>
<dbReference type="EMBL" id="JACHJJ010000004">
    <property type="protein sequence ID" value="MBB5962433.1"/>
    <property type="molecule type" value="Genomic_DNA"/>
</dbReference>
<accession>A0A841D087</accession>
<dbReference type="Proteomes" id="UP000562352">
    <property type="component" value="Unassembled WGS sequence"/>
</dbReference>
<dbReference type="InterPro" id="IPR002563">
    <property type="entry name" value="Flavin_Rdtase-like_dom"/>
</dbReference>
<dbReference type="PANTHER" id="PTHR30466:SF1">
    <property type="entry name" value="FMN REDUCTASE (NADH) RUTF"/>
    <property type="match status" value="1"/>
</dbReference>
<dbReference type="PANTHER" id="PTHR30466">
    <property type="entry name" value="FLAVIN REDUCTASE"/>
    <property type="match status" value="1"/>
</dbReference>
<name>A0A841D087_PLAVE</name>
<evidence type="ECO:0000313" key="4">
    <source>
        <dbReference type="Proteomes" id="UP000562352"/>
    </source>
</evidence>
<dbReference type="InterPro" id="IPR012349">
    <property type="entry name" value="Split_barrel_FMN-bd"/>
</dbReference>
<dbReference type="InterPro" id="IPR050268">
    <property type="entry name" value="NADH-dep_flavin_reductase"/>
</dbReference>
<dbReference type="AlphaFoldDB" id="A0A841D087"/>
<dbReference type="SMART" id="SM00903">
    <property type="entry name" value="Flavin_Reduct"/>
    <property type="match status" value="1"/>
</dbReference>
<organism evidence="3 4">
    <name type="scientific">Planomonospora venezuelensis</name>
    <dbReference type="NCBI Taxonomy" id="1999"/>
    <lineage>
        <taxon>Bacteria</taxon>
        <taxon>Bacillati</taxon>
        <taxon>Actinomycetota</taxon>
        <taxon>Actinomycetes</taxon>
        <taxon>Streptosporangiales</taxon>
        <taxon>Streptosporangiaceae</taxon>
        <taxon>Planomonospora</taxon>
    </lineage>
</organism>
<protein>
    <submittedName>
        <fullName evidence="3">Flavin reductase (DIM6/NTAB) family NADH-FMN oxidoreductase RutF</fullName>
    </submittedName>
</protein>
<keyword evidence="4" id="KW-1185">Reference proteome</keyword>
<dbReference type="GO" id="GO:0042602">
    <property type="term" value="F:riboflavin reductase (NADPH) activity"/>
    <property type="evidence" value="ECO:0007669"/>
    <property type="project" value="TreeGrafter"/>
</dbReference>
<evidence type="ECO:0000259" key="2">
    <source>
        <dbReference type="SMART" id="SM00903"/>
    </source>
</evidence>
<sequence length="184" mass="19606">MKDTMDPPTMDPPATDPLEPRTLRAVLGRFATGVAVVTAASPGGPVGMTVNSFSSVSLDPPLVLFCVNRRSRLHPAFAEAEAFAVHMLGEGQRDISQRFATPGFDRFGEIRPREGLRGTPLLDGTLAVIECATEQIVAAGDHDIVIGRVVMVEAAPGAAEDPLLYYGGAYRSIESQSGWWAQLA</sequence>
<dbReference type="GO" id="GO:0010181">
    <property type="term" value="F:FMN binding"/>
    <property type="evidence" value="ECO:0007669"/>
    <property type="project" value="InterPro"/>
</dbReference>
<dbReference type="Gene3D" id="2.30.110.10">
    <property type="entry name" value="Electron Transport, Fmn-binding Protein, Chain A"/>
    <property type="match status" value="1"/>
</dbReference>
<proteinExistence type="predicted"/>
<dbReference type="SUPFAM" id="SSF50475">
    <property type="entry name" value="FMN-binding split barrel"/>
    <property type="match status" value="1"/>
</dbReference>